<feature type="domain" description="PAS" evidence="9">
    <location>
        <begin position="195"/>
        <end position="233"/>
    </location>
</feature>
<organism evidence="10 11">
    <name type="scientific">Cellvibrio fontiphilus</name>
    <dbReference type="NCBI Taxonomy" id="1815559"/>
    <lineage>
        <taxon>Bacteria</taxon>
        <taxon>Pseudomonadati</taxon>
        <taxon>Pseudomonadota</taxon>
        <taxon>Gammaproteobacteria</taxon>
        <taxon>Cellvibrionales</taxon>
        <taxon>Cellvibrionaceae</taxon>
        <taxon>Cellvibrio</taxon>
    </lineage>
</organism>
<dbReference type="InterPro" id="IPR005467">
    <property type="entry name" value="His_kinase_dom"/>
</dbReference>
<feature type="domain" description="Histidine kinase" evidence="8">
    <location>
        <begin position="325"/>
        <end position="546"/>
    </location>
</feature>
<dbReference type="Gene3D" id="1.10.287.130">
    <property type="match status" value="1"/>
</dbReference>
<keyword evidence="4" id="KW-0808">Transferase</keyword>
<dbReference type="InterPro" id="IPR036097">
    <property type="entry name" value="HisK_dim/P_sf"/>
</dbReference>
<dbReference type="PROSITE" id="PS50109">
    <property type="entry name" value="HIS_KIN"/>
    <property type="match status" value="1"/>
</dbReference>
<gene>
    <name evidence="10" type="ORF">ACFODX_17370</name>
</gene>
<dbReference type="InterPro" id="IPR013656">
    <property type="entry name" value="PAS_4"/>
</dbReference>
<keyword evidence="7" id="KW-0812">Transmembrane</keyword>
<name>A0ABV7FKS3_9GAMM</name>
<evidence type="ECO:0000313" key="10">
    <source>
        <dbReference type="EMBL" id="MFC3117343.1"/>
    </source>
</evidence>
<dbReference type="PROSITE" id="PS50112">
    <property type="entry name" value="PAS"/>
    <property type="match status" value="1"/>
</dbReference>
<dbReference type="SUPFAM" id="SSF47384">
    <property type="entry name" value="Homodimeric domain of signal transducing histidine kinase"/>
    <property type="match status" value="1"/>
</dbReference>
<dbReference type="EMBL" id="JBHRTF010000016">
    <property type="protein sequence ID" value="MFC3117343.1"/>
    <property type="molecule type" value="Genomic_DNA"/>
</dbReference>
<evidence type="ECO:0000256" key="5">
    <source>
        <dbReference type="ARBA" id="ARBA00022777"/>
    </source>
</evidence>
<reference evidence="11" key="1">
    <citation type="journal article" date="2019" name="Int. J. Syst. Evol. Microbiol.">
        <title>The Global Catalogue of Microorganisms (GCM) 10K type strain sequencing project: providing services to taxonomists for standard genome sequencing and annotation.</title>
        <authorList>
            <consortium name="The Broad Institute Genomics Platform"/>
            <consortium name="The Broad Institute Genome Sequencing Center for Infectious Disease"/>
            <person name="Wu L."/>
            <person name="Ma J."/>
        </authorList>
    </citation>
    <scope>NUCLEOTIDE SEQUENCE [LARGE SCALE GENOMIC DNA]</scope>
    <source>
        <strain evidence="11">KCTC 52237</strain>
    </source>
</reference>
<dbReference type="InterPro" id="IPR050736">
    <property type="entry name" value="Sensor_HK_Regulatory"/>
</dbReference>
<evidence type="ECO:0000256" key="3">
    <source>
        <dbReference type="ARBA" id="ARBA00022553"/>
    </source>
</evidence>
<dbReference type="PRINTS" id="PR00344">
    <property type="entry name" value="BCTRLSENSOR"/>
</dbReference>
<keyword evidence="7" id="KW-1133">Transmembrane helix</keyword>
<dbReference type="SUPFAM" id="SSF55874">
    <property type="entry name" value="ATPase domain of HSP90 chaperone/DNA topoisomerase II/histidine kinase"/>
    <property type="match status" value="1"/>
</dbReference>
<dbReference type="EC" id="2.7.13.3" evidence="2"/>
<keyword evidence="11" id="KW-1185">Reference proteome</keyword>
<evidence type="ECO:0000259" key="8">
    <source>
        <dbReference type="PROSITE" id="PS50109"/>
    </source>
</evidence>
<dbReference type="InterPro" id="IPR048437">
    <property type="entry name" value="MASE11"/>
</dbReference>
<dbReference type="Gene3D" id="3.30.450.20">
    <property type="entry name" value="PAS domain"/>
    <property type="match status" value="1"/>
</dbReference>
<feature type="transmembrane region" description="Helical" evidence="7">
    <location>
        <begin position="124"/>
        <end position="145"/>
    </location>
</feature>
<dbReference type="NCBIfam" id="TIGR00229">
    <property type="entry name" value="sensory_box"/>
    <property type="match status" value="1"/>
</dbReference>
<comment type="caution">
    <text evidence="10">The sequence shown here is derived from an EMBL/GenBank/DDBJ whole genome shotgun (WGS) entry which is preliminary data.</text>
</comment>
<feature type="transmembrane region" description="Helical" evidence="7">
    <location>
        <begin position="85"/>
        <end position="112"/>
    </location>
</feature>
<dbReference type="CDD" id="cd00082">
    <property type="entry name" value="HisKA"/>
    <property type="match status" value="1"/>
</dbReference>
<dbReference type="Pfam" id="PF02518">
    <property type="entry name" value="HATPase_c"/>
    <property type="match status" value="1"/>
</dbReference>
<dbReference type="Pfam" id="PF20969">
    <property type="entry name" value="MASE11"/>
    <property type="match status" value="1"/>
</dbReference>
<keyword evidence="7" id="KW-0472">Membrane</keyword>
<evidence type="ECO:0000259" key="9">
    <source>
        <dbReference type="PROSITE" id="PS50112"/>
    </source>
</evidence>
<protein>
    <recommendedName>
        <fullName evidence="2">histidine kinase</fullName>
        <ecNumber evidence="2">2.7.13.3</ecNumber>
    </recommendedName>
</protein>
<dbReference type="InterPro" id="IPR000014">
    <property type="entry name" value="PAS"/>
</dbReference>
<dbReference type="InterPro" id="IPR003661">
    <property type="entry name" value="HisK_dim/P_dom"/>
</dbReference>
<dbReference type="GO" id="GO:0016301">
    <property type="term" value="F:kinase activity"/>
    <property type="evidence" value="ECO:0007669"/>
    <property type="project" value="UniProtKB-KW"/>
</dbReference>
<dbReference type="Pfam" id="PF00512">
    <property type="entry name" value="HisKA"/>
    <property type="match status" value="1"/>
</dbReference>
<evidence type="ECO:0000256" key="1">
    <source>
        <dbReference type="ARBA" id="ARBA00000085"/>
    </source>
</evidence>
<dbReference type="CDD" id="cd00130">
    <property type="entry name" value="PAS"/>
    <property type="match status" value="1"/>
</dbReference>
<dbReference type="SMART" id="SM00387">
    <property type="entry name" value="HATPase_c"/>
    <property type="match status" value="1"/>
</dbReference>
<evidence type="ECO:0000256" key="7">
    <source>
        <dbReference type="SAM" id="Phobius"/>
    </source>
</evidence>
<dbReference type="PANTHER" id="PTHR43711:SF1">
    <property type="entry name" value="HISTIDINE KINASE 1"/>
    <property type="match status" value="1"/>
</dbReference>
<evidence type="ECO:0000313" key="11">
    <source>
        <dbReference type="Proteomes" id="UP001595555"/>
    </source>
</evidence>
<dbReference type="Proteomes" id="UP001595555">
    <property type="component" value="Unassembled WGS sequence"/>
</dbReference>
<keyword evidence="5 10" id="KW-0418">Kinase</keyword>
<dbReference type="Pfam" id="PF08448">
    <property type="entry name" value="PAS_4"/>
    <property type="match status" value="1"/>
</dbReference>
<keyword evidence="3" id="KW-0597">Phosphoprotein</keyword>
<dbReference type="InterPro" id="IPR004358">
    <property type="entry name" value="Sig_transdc_His_kin-like_C"/>
</dbReference>
<accession>A0ABV7FKS3</accession>
<dbReference type="PANTHER" id="PTHR43711">
    <property type="entry name" value="TWO-COMPONENT HISTIDINE KINASE"/>
    <property type="match status" value="1"/>
</dbReference>
<feature type="transmembrane region" description="Helical" evidence="7">
    <location>
        <begin position="29"/>
        <end position="48"/>
    </location>
</feature>
<comment type="catalytic activity">
    <reaction evidence="1">
        <text>ATP + protein L-histidine = ADP + protein N-phospho-L-histidine.</text>
        <dbReference type="EC" id="2.7.13.3"/>
    </reaction>
</comment>
<evidence type="ECO:0000256" key="6">
    <source>
        <dbReference type="ARBA" id="ARBA00023012"/>
    </source>
</evidence>
<dbReference type="InterPro" id="IPR003594">
    <property type="entry name" value="HATPase_dom"/>
</dbReference>
<evidence type="ECO:0000256" key="4">
    <source>
        <dbReference type="ARBA" id="ARBA00022679"/>
    </source>
</evidence>
<keyword evidence="6" id="KW-0902">Two-component regulatory system</keyword>
<dbReference type="InterPro" id="IPR036890">
    <property type="entry name" value="HATPase_C_sf"/>
</dbReference>
<feature type="transmembrane region" description="Helical" evidence="7">
    <location>
        <begin position="54"/>
        <end position="73"/>
    </location>
</feature>
<dbReference type="SMART" id="SM00388">
    <property type="entry name" value="HisKA"/>
    <property type="match status" value="1"/>
</dbReference>
<dbReference type="InterPro" id="IPR035965">
    <property type="entry name" value="PAS-like_dom_sf"/>
</dbReference>
<sequence length="546" mass="60173">MARRSGVDVDRWTNIHGLGRLRHEFLDQVWRNLAWLTLVLVPLSLFRIKFTGWLPLYGVHLVLAVAVLLIALNRKRLSVRYKAPLLVAVFWGVGISGVINFGLASAGLWWLLMGAVVTGAVYNLRHGVIMGIAVLVVLLLFMLAFSSGQLSTRADLNVYNTHPASWVNMVIGTALCIAVIVRSIILYHQSLVRETEHRFQQWVEDMPAAMVVLDSDARVSFANAPARELLGLSDKPGVRYLGNFYRAGSDTLYPLEDLPMLRALKGEQGKVDDVEVLVAGRRIALQIWGKPCLDWRGKASFAIATFEDITERRRAETMKSEFVATVSHELRTPLTSIHGSLGLLRSGALGELNDKMQSVVTIAGNNTDRLLLLINDILDIQKITAGHMSFNIAPVAVMPLVRRQMDELATYASQFGVSYRLSLAVAETEKVMADEHRLMQALGNLMSNGAKFSPAGGLVTLEVSILDEDKVCITVSDTGTGIPEHFKPHIFEPFSQADTSSKRGRGGTGLGLAITKDLIEHQQGEISFTSDPQLGTRFSICLPRVR</sequence>
<dbReference type="Gene3D" id="3.30.565.10">
    <property type="entry name" value="Histidine kinase-like ATPase, C-terminal domain"/>
    <property type="match status" value="1"/>
</dbReference>
<dbReference type="SUPFAM" id="SSF55785">
    <property type="entry name" value="PYP-like sensor domain (PAS domain)"/>
    <property type="match status" value="1"/>
</dbReference>
<feature type="transmembrane region" description="Helical" evidence="7">
    <location>
        <begin position="166"/>
        <end position="187"/>
    </location>
</feature>
<evidence type="ECO:0000256" key="2">
    <source>
        <dbReference type="ARBA" id="ARBA00012438"/>
    </source>
</evidence>
<proteinExistence type="predicted"/>